<dbReference type="Proteomes" id="UP000006643">
    <property type="component" value="Unassembled WGS sequence"/>
</dbReference>
<reference evidence="2" key="1">
    <citation type="journal article" date="2009" name="Nature">
        <title>Genome sequence and analysis of the Irish potato famine pathogen Phytophthora infestans.</title>
        <authorList>
            <consortium name="The Broad Institute Genome Sequencing Platform"/>
            <person name="Haas B.J."/>
            <person name="Kamoun S."/>
            <person name="Zody M.C."/>
            <person name="Jiang R.H."/>
            <person name="Handsaker R.E."/>
            <person name="Cano L.M."/>
            <person name="Grabherr M."/>
            <person name="Kodira C.D."/>
            <person name="Raffaele S."/>
            <person name="Torto-Alalibo T."/>
            <person name="Bozkurt T.O."/>
            <person name="Ah-Fong A.M."/>
            <person name="Alvarado L."/>
            <person name="Anderson V.L."/>
            <person name="Armstrong M.R."/>
            <person name="Avrova A."/>
            <person name="Baxter L."/>
            <person name="Beynon J."/>
            <person name="Boevink P.C."/>
            <person name="Bollmann S.R."/>
            <person name="Bos J.I."/>
            <person name="Bulone V."/>
            <person name="Cai G."/>
            <person name="Cakir C."/>
            <person name="Carrington J.C."/>
            <person name="Chawner M."/>
            <person name="Conti L."/>
            <person name="Costanzo S."/>
            <person name="Ewan R."/>
            <person name="Fahlgren N."/>
            <person name="Fischbach M.A."/>
            <person name="Fugelstad J."/>
            <person name="Gilroy E.M."/>
            <person name="Gnerre S."/>
            <person name="Green P.J."/>
            <person name="Grenville-Briggs L.J."/>
            <person name="Griffith J."/>
            <person name="Grunwald N.J."/>
            <person name="Horn K."/>
            <person name="Horner N.R."/>
            <person name="Hu C.H."/>
            <person name="Huitema E."/>
            <person name="Jeong D.H."/>
            <person name="Jones A.M."/>
            <person name="Jones J.D."/>
            <person name="Jones R.W."/>
            <person name="Karlsson E.K."/>
            <person name="Kunjeti S.G."/>
            <person name="Lamour K."/>
            <person name="Liu Z."/>
            <person name="Ma L."/>
            <person name="Maclean D."/>
            <person name="Chibucos M.C."/>
            <person name="McDonald H."/>
            <person name="McWalters J."/>
            <person name="Meijer H.J."/>
            <person name="Morgan W."/>
            <person name="Morris P.F."/>
            <person name="Munro C.A."/>
            <person name="O'Neill K."/>
            <person name="Ospina-Giraldo M."/>
            <person name="Pinzon A."/>
            <person name="Pritchard L."/>
            <person name="Ramsahoye B."/>
            <person name="Ren Q."/>
            <person name="Restrepo S."/>
            <person name="Roy S."/>
            <person name="Sadanandom A."/>
            <person name="Savidor A."/>
            <person name="Schornack S."/>
            <person name="Schwartz D.C."/>
            <person name="Schumann U.D."/>
            <person name="Schwessinger B."/>
            <person name="Seyer L."/>
            <person name="Sharpe T."/>
            <person name="Silvar C."/>
            <person name="Song J."/>
            <person name="Studholme D.J."/>
            <person name="Sykes S."/>
            <person name="Thines M."/>
            <person name="van de Vondervoort P.J."/>
            <person name="Phuntumart V."/>
            <person name="Wawra S."/>
            <person name="Weide R."/>
            <person name="Win J."/>
            <person name="Young C."/>
            <person name="Zhou S."/>
            <person name="Fry W."/>
            <person name="Meyers B.C."/>
            <person name="van West P."/>
            <person name="Ristaino J."/>
            <person name="Govers F."/>
            <person name="Birch P.R."/>
            <person name="Whisson S.C."/>
            <person name="Judelson H.S."/>
            <person name="Nusbaum C."/>
        </authorList>
    </citation>
    <scope>NUCLEOTIDE SEQUENCE [LARGE SCALE GENOMIC DNA]</scope>
    <source>
        <strain evidence="2">T30-4</strain>
    </source>
</reference>
<accession>D0NJ96</accession>
<dbReference type="OrthoDB" id="165129at2759"/>
<sequence length="83" mass="9730">MNGGNIDYYLDANQHRLVSMLAANLRFGAASLRDMSQLDQINRFCDGLEAEFRNEVSYRRCSALSQPLSELRRTNWMFIWFAY</sequence>
<dbReference type="InParanoid" id="D0NJ96"/>
<dbReference type="GeneID" id="9473196"/>
<keyword evidence="2" id="KW-1185">Reference proteome</keyword>
<name>D0NJ96_PHYIT</name>
<dbReference type="VEuPathDB" id="FungiDB:PITG_12190"/>
<dbReference type="HOGENOM" id="CLU_2547495_0_0_1"/>
<gene>
    <name evidence="1" type="ORF">PITG_12190</name>
</gene>
<dbReference type="AlphaFoldDB" id="D0NJ96"/>
<dbReference type="EMBL" id="DS028141">
    <property type="protein sequence ID" value="EEY59614.1"/>
    <property type="molecule type" value="Genomic_DNA"/>
</dbReference>
<dbReference type="RefSeq" id="XP_002900807.1">
    <property type="nucleotide sequence ID" value="XM_002900761.1"/>
</dbReference>
<evidence type="ECO:0000313" key="2">
    <source>
        <dbReference type="Proteomes" id="UP000006643"/>
    </source>
</evidence>
<protein>
    <submittedName>
        <fullName evidence="1">Uncharacterized protein</fullName>
    </submittedName>
</protein>
<evidence type="ECO:0000313" key="1">
    <source>
        <dbReference type="EMBL" id="EEY59614.1"/>
    </source>
</evidence>
<proteinExistence type="predicted"/>
<dbReference type="KEGG" id="pif:PITG_12190"/>
<organism evidence="1 2">
    <name type="scientific">Phytophthora infestans (strain T30-4)</name>
    <name type="common">Potato late blight agent</name>
    <dbReference type="NCBI Taxonomy" id="403677"/>
    <lineage>
        <taxon>Eukaryota</taxon>
        <taxon>Sar</taxon>
        <taxon>Stramenopiles</taxon>
        <taxon>Oomycota</taxon>
        <taxon>Peronosporomycetes</taxon>
        <taxon>Peronosporales</taxon>
        <taxon>Peronosporaceae</taxon>
        <taxon>Phytophthora</taxon>
    </lineage>
</organism>